<keyword evidence="2 5" id="KW-0812">Transmembrane</keyword>
<dbReference type="PANTHER" id="PTHR24064">
    <property type="entry name" value="SOLUTE CARRIER FAMILY 22 MEMBER"/>
    <property type="match status" value="1"/>
</dbReference>
<organism evidence="7 8">
    <name type="scientific">Saccoglossus kowalevskii</name>
    <name type="common">Acorn worm</name>
    <dbReference type="NCBI Taxonomy" id="10224"/>
    <lineage>
        <taxon>Eukaryota</taxon>
        <taxon>Metazoa</taxon>
        <taxon>Hemichordata</taxon>
        <taxon>Enteropneusta</taxon>
        <taxon>Harrimaniidae</taxon>
        <taxon>Saccoglossus</taxon>
    </lineage>
</organism>
<feature type="domain" description="Major facilitator superfamily (MFS) profile" evidence="6">
    <location>
        <begin position="120"/>
        <end position="548"/>
    </location>
</feature>
<dbReference type="Proteomes" id="UP000694865">
    <property type="component" value="Unplaced"/>
</dbReference>
<feature type="transmembrane region" description="Helical" evidence="5">
    <location>
        <begin position="262"/>
        <end position="284"/>
    </location>
</feature>
<gene>
    <name evidence="8" type="primary">LOC100371533</name>
</gene>
<comment type="subcellular location">
    <subcellularLocation>
        <location evidence="1">Membrane</location>
        <topology evidence="1">Multi-pass membrane protein</topology>
    </subcellularLocation>
</comment>
<feature type="transmembrane region" description="Helical" evidence="5">
    <location>
        <begin position="405"/>
        <end position="425"/>
    </location>
</feature>
<accession>A0ABM0MRM5</accession>
<dbReference type="Gene3D" id="1.20.1250.20">
    <property type="entry name" value="MFS general substrate transporter like domains"/>
    <property type="match status" value="1"/>
</dbReference>
<name>A0ABM0MRM5_SACKO</name>
<dbReference type="CDD" id="cd17317">
    <property type="entry name" value="MFS_SLC22"/>
    <property type="match status" value="1"/>
</dbReference>
<evidence type="ECO:0000259" key="6">
    <source>
        <dbReference type="PROSITE" id="PS50850"/>
    </source>
</evidence>
<dbReference type="GeneID" id="100371533"/>
<feature type="transmembrane region" description="Helical" evidence="5">
    <location>
        <begin position="290"/>
        <end position="309"/>
    </location>
</feature>
<keyword evidence="7" id="KW-1185">Reference proteome</keyword>
<sequence>MLQFDDILKYLGEFGIYQKRVCYLICIIYILTGFHAFAQVFLAAETDHWCYIPELDKDEEDCNLNNTVMFCQNMMKNHSIPSVESSSQCGSGLVYSNCERYENLSYSNKIMKCNHGWKYERSQLGIQCGINMMRTAVVDNISQRCEKMNALFNPKVFRDMSRKLYRNCHMRSGHMKAKYSSDGCDSVVVCDELDPHSDSKIGRKPSMMLSLLCMAVGSSACAFSPNIIVYSIFRLIVGSGVMGIWLAAFVLLTELVGPSKRVFTGTLVAFFISFGYMILAGLAYFIRYWWILQLCISIPAAVFLSYWWILPESPRWLLSVGKRKQAERVIRDCAKVNKVTVPDSVFECVGNSKEGNKEDTGNVFDLFRLPNMRKKTLTICYTWFTVSMVYYGISLNTSNLAGDDYLNAFLSGAVEVPAYILAILLPETRLGRRWSQSLMFILGGLACILTLFAPTCTVEWISVALVMTGKCAVSAAYAIVYVFSAEIYPTPVRTTGLALSSLCARGGGILAPQLLLIRVFWEPLPLIIFGATSILAGLLTLLLPETRHQKLSETLLDGEMFGKKTHSFGKLTADSITCPVDDIMMVEIADKDTNGKKMKIFLAAETDHWCYVPEFDKYEDEYSSLMLCQDMIKNHNISSMESSNQCGSGLVYSNCERYENMSYTNYTIKCNHGWKYDRSQYKSSIYQEFDLVCNRYFLGALSSSMFQLGLLVGGIIFGALSDTFTVAMVYDGLSLTTSNLGGNDYLNAFVSGAVEMPAIILDTSP</sequence>
<dbReference type="InterPro" id="IPR005828">
    <property type="entry name" value="MFS_sugar_transport-like"/>
</dbReference>
<evidence type="ECO:0000313" key="8">
    <source>
        <dbReference type="RefSeq" id="XP_006822666.1"/>
    </source>
</evidence>
<evidence type="ECO:0000256" key="5">
    <source>
        <dbReference type="SAM" id="Phobius"/>
    </source>
</evidence>
<dbReference type="SUPFAM" id="SSF103473">
    <property type="entry name" value="MFS general substrate transporter"/>
    <property type="match status" value="1"/>
</dbReference>
<feature type="transmembrane region" description="Helical" evidence="5">
    <location>
        <begin position="227"/>
        <end position="250"/>
    </location>
</feature>
<proteinExistence type="predicted"/>
<dbReference type="PROSITE" id="PS50850">
    <property type="entry name" value="MFS"/>
    <property type="match status" value="1"/>
</dbReference>
<feature type="transmembrane region" description="Helical" evidence="5">
    <location>
        <begin position="437"/>
        <end position="454"/>
    </location>
</feature>
<dbReference type="InterPro" id="IPR036259">
    <property type="entry name" value="MFS_trans_sf"/>
</dbReference>
<keyword evidence="4 5" id="KW-0472">Membrane</keyword>
<feature type="transmembrane region" description="Helical" evidence="5">
    <location>
        <begin position="376"/>
        <end position="393"/>
    </location>
</feature>
<keyword evidence="3 5" id="KW-1133">Transmembrane helix</keyword>
<feature type="transmembrane region" description="Helical" evidence="5">
    <location>
        <begin position="460"/>
        <end position="483"/>
    </location>
</feature>
<evidence type="ECO:0000313" key="7">
    <source>
        <dbReference type="Proteomes" id="UP000694865"/>
    </source>
</evidence>
<evidence type="ECO:0000256" key="1">
    <source>
        <dbReference type="ARBA" id="ARBA00004141"/>
    </source>
</evidence>
<dbReference type="RefSeq" id="XP_006822666.1">
    <property type="nucleotide sequence ID" value="XM_006822603.1"/>
</dbReference>
<evidence type="ECO:0000256" key="4">
    <source>
        <dbReference type="ARBA" id="ARBA00023136"/>
    </source>
</evidence>
<feature type="transmembrane region" description="Helical" evidence="5">
    <location>
        <begin position="523"/>
        <end position="543"/>
    </location>
</feature>
<protein>
    <submittedName>
        <fullName evidence="8">Organic cation transporter protein-like</fullName>
    </submittedName>
</protein>
<feature type="transmembrane region" description="Helical" evidence="5">
    <location>
        <begin position="21"/>
        <end position="42"/>
    </location>
</feature>
<dbReference type="Pfam" id="PF00083">
    <property type="entry name" value="Sugar_tr"/>
    <property type="match status" value="1"/>
</dbReference>
<evidence type="ECO:0000256" key="3">
    <source>
        <dbReference type="ARBA" id="ARBA00022989"/>
    </source>
</evidence>
<evidence type="ECO:0000256" key="2">
    <source>
        <dbReference type="ARBA" id="ARBA00022692"/>
    </source>
</evidence>
<reference evidence="8" key="1">
    <citation type="submission" date="2025-08" db="UniProtKB">
        <authorList>
            <consortium name="RefSeq"/>
        </authorList>
    </citation>
    <scope>IDENTIFICATION</scope>
    <source>
        <tissue evidence="8">Testes</tissue>
    </source>
</reference>
<dbReference type="InterPro" id="IPR020846">
    <property type="entry name" value="MFS_dom"/>
</dbReference>